<dbReference type="SUPFAM" id="SSF56349">
    <property type="entry name" value="DNA breaking-rejoining enzymes"/>
    <property type="match status" value="1"/>
</dbReference>
<keyword evidence="4" id="KW-1185">Reference proteome</keyword>
<evidence type="ECO:0000256" key="1">
    <source>
        <dbReference type="ARBA" id="ARBA00023172"/>
    </source>
</evidence>
<evidence type="ECO:0000259" key="2">
    <source>
        <dbReference type="PROSITE" id="PS51898"/>
    </source>
</evidence>
<evidence type="ECO:0000313" key="4">
    <source>
        <dbReference type="Proteomes" id="UP000480684"/>
    </source>
</evidence>
<dbReference type="Gene3D" id="1.10.443.10">
    <property type="entry name" value="Intergrase catalytic core"/>
    <property type="match status" value="1"/>
</dbReference>
<organism evidence="3 4">
    <name type="scientific">Magnetospirillum aberrantis SpK</name>
    <dbReference type="NCBI Taxonomy" id="908842"/>
    <lineage>
        <taxon>Bacteria</taxon>
        <taxon>Pseudomonadati</taxon>
        <taxon>Pseudomonadota</taxon>
        <taxon>Alphaproteobacteria</taxon>
        <taxon>Rhodospirillales</taxon>
        <taxon>Rhodospirillaceae</taxon>
        <taxon>Magnetospirillum</taxon>
    </lineage>
</organism>
<dbReference type="InterPro" id="IPR013762">
    <property type="entry name" value="Integrase-like_cat_sf"/>
</dbReference>
<accession>A0A7C9UVQ8</accession>
<dbReference type="Pfam" id="PF00589">
    <property type="entry name" value="Phage_integrase"/>
    <property type="match status" value="1"/>
</dbReference>
<proteinExistence type="predicted"/>
<dbReference type="EMBL" id="JAAIYP010000034">
    <property type="protein sequence ID" value="NFV79870.1"/>
    <property type="molecule type" value="Genomic_DNA"/>
</dbReference>
<name>A0A7C9UVQ8_9PROT</name>
<dbReference type="GO" id="GO:0015074">
    <property type="term" value="P:DNA integration"/>
    <property type="evidence" value="ECO:0007669"/>
    <property type="project" value="InterPro"/>
</dbReference>
<comment type="caution">
    <text evidence="3">The sequence shown here is derived from an EMBL/GenBank/DDBJ whole genome shotgun (WGS) entry which is preliminary data.</text>
</comment>
<dbReference type="InterPro" id="IPR011010">
    <property type="entry name" value="DNA_brk_join_enz"/>
</dbReference>
<dbReference type="AlphaFoldDB" id="A0A7C9UVQ8"/>
<dbReference type="InterPro" id="IPR002104">
    <property type="entry name" value="Integrase_catalytic"/>
</dbReference>
<dbReference type="GO" id="GO:0006310">
    <property type="term" value="P:DNA recombination"/>
    <property type="evidence" value="ECO:0007669"/>
    <property type="project" value="UniProtKB-KW"/>
</dbReference>
<dbReference type="RefSeq" id="WP_163677032.1">
    <property type="nucleotide sequence ID" value="NZ_JAAIYP010000034.1"/>
</dbReference>
<feature type="domain" description="Tyr recombinase" evidence="2">
    <location>
        <begin position="196"/>
        <end position="386"/>
    </location>
</feature>
<dbReference type="PROSITE" id="PS51898">
    <property type="entry name" value="TYR_RECOMBINASE"/>
    <property type="match status" value="1"/>
</dbReference>
<protein>
    <submittedName>
        <fullName evidence="3">Site-specific integrase</fullName>
    </submittedName>
</protein>
<sequence>MNKQRFLPSPPSGSFEEARNLIRGLPALPSIVRYLDEYDDTIRSVRTADAQWSIKSDTASLKIDFRRFETDELILFSKHFFAFALSRASCSTVRQLYYGLNHWLDENEQIYDALCLRPYDLAEYWNRHVVAANRPQEQAIAVKWLLYFMCDMAVGHFNSLYKDVVKSLPFTWIAPYKGIANGEDILTVAQECDIVRHLDAVTEAAVRNPADVADETLTKACLLCISYQHALRPVQICRINVEDLRFHEDNDGEMVVHLIAYRAKKRDANEKSPFVVKIKADWTPLFAEYLHRRKLGPVWQKCGDAGGKLFSLSRMVIINVIGDVVEEITGERRTATILRHTAAQRMADGGASVEEVAEFLGHSDLDTCLTYFEASPTQAELVNRAMALSPIYSKIAEVIATGVIDKAALIGLPADQQIGGIPHGVPIAGIGACSLGQALCTKNPVLSCYGCRKFVPVSDEDIHRQVLADLRGVVQFFFDEARGGIQSQSYRQLASTLEAIQSVIKSVKMTGEVPV</sequence>
<dbReference type="Proteomes" id="UP000480684">
    <property type="component" value="Unassembled WGS sequence"/>
</dbReference>
<dbReference type="CDD" id="cd00397">
    <property type="entry name" value="DNA_BRE_C"/>
    <property type="match status" value="1"/>
</dbReference>
<keyword evidence="1" id="KW-0233">DNA recombination</keyword>
<evidence type="ECO:0000313" key="3">
    <source>
        <dbReference type="EMBL" id="NFV79870.1"/>
    </source>
</evidence>
<reference evidence="3 4" key="1">
    <citation type="submission" date="2020-02" db="EMBL/GenBank/DDBJ databases">
        <authorList>
            <person name="Dziuba M."/>
            <person name="Kuznetsov B."/>
            <person name="Mardanov A."/>
            <person name="Ravin N."/>
            <person name="Grouzdev D."/>
        </authorList>
    </citation>
    <scope>NUCLEOTIDE SEQUENCE [LARGE SCALE GENOMIC DNA]</scope>
    <source>
        <strain evidence="3 4">SpK</strain>
    </source>
</reference>
<dbReference type="GO" id="GO:0003677">
    <property type="term" value="F:DNA binding"/>
    <property type="evidence" value="ECO:0007669"/>
    <property type="project" value="InterPro"/>
</dbReference>
<gene>
    <name evidence="3" type="ORF">G4223_07075</name>
</gene>